<dbReference type="GO" id="GO:0016024">
    <property type="term" value="P:CDP-diacylglycerol biosynthetic process"/>
    <property type="evidence" value="ECO:0007669"/>
    <property type="project" value="UniProtKB-UniPathway"/>
</dbReference>
<evidence type="ECO:0000256" key="17">
    <source>
        <dbReference type="SAM" id="Phobius"/>
    </source>
</evidence>
<comment type="caution">
    <text evidence="19">The sequence shown here is derived from an EMBL/GenBank/DDBJ whole genome shotgun (WGS) entry which is preliminary data.</text>
</comment>
<gene>
    <name evidence="19" type="ORF">NSK_001175</name>
</gene>
<feature type="transmembrane region" description="Helical" evidence="17">
    <location>
        <begin position="185"/>
        <end position="202"/>
    </location>
</feature>
<dbReference type="Pfam" id="PF01148">
    <property type="entry name" value="CTP_transf_1"/>
    <property type="match status" value="1"/>
</dbReference>
<evidence type="ECO:0000256" key="16">
    <source>
        <dbReference type="RuleBase" id="RU003938"/>
    </source>
</evidence>
<proteinExistence type="inferred from homology"/>
<evidence type="ECO:0000256" key="14">
    <source>
        <dbReference type="ARBA" id="ARBA00023209"/>
    </source>
</evidence>
<sequence>MARRPILAVMAMAASCYCRASAYVQPSLPSNLRPRCRPSGLPSHLRSVRFPSGRRSTSFLQSAYLDGLQPGITAPTSSTAFTPPSSGIVVTSDATSAPTRPKKKGSLQTRIATGIVLGALATYWVFGGKWVFMAGFLVQAIFAQREYYRMCIKAGVTPSRRISFVSTLLMYVIACHVPFYHEMVLPLAGTAVMIWLLLMRKAPAKITEVSTTILGMFYIGYLPSFWIRLRALGDVMPSTFASILAKVWPSWIPLRLIPDPEMWTEGAIVIWWTYLTIICADIGAYATGKTLGRTKLSTLSTAAGATSPNKTVEGLLGGFVSATVVATLMSRLLNWPLWWLSGPAYGLMLGVIALVGDLTASMFKRDAGLKDSGGLLPGHGGILDRIDSFMFTGPFAYLFVLVVLPLARRIAAKGL</sequence>
<dbReference type="AlphaFoldDB" id="A0A4D9DG90"/>
<keyword evidence="13 17" id="KW-0472">Membrane</keyword>
<comment type="pathway">
    <text evidence="4">Lipid metabolism.</text>
</comment>
<feature type="transmembrane region" description="Helical" evidence="17">
    <location>
        <begin position="389"/>
        <end position="407"/>
    </location>
</feature>
<dbReference type="OrthoDB" id="10260889at2759"/>
<evidence type="ECO:0000256" key="4">
    <source>
        <dbReference type="ARBA" id="ARBA00005189"/>
    </source>
</evidence>
<accession>A0A4D9DG90</accession>
<evidence type="ECO:0000256" key="1">
    <source>
        <dbReference type="ARBA" id="ARBA00001698"/>
    </source>
</evidence>
<evidence type="ECO:0000256" key="7">
    <source>
        <dbReference type="ARBA" id="ARBA00022516"/>
    </source>
</evidence>
<keyword evidence="8 16" id="KW-0808">Transferase</keyword>
<feature type="transmembrane region" description="Helical" evidence="17">
    <location>
        <begin position="111"/>
        <end position="142"/>
    </location>
</feature>
<feature type="chain" id="PRO_5020030196" description="Phosphatidate cytidylyltransferase" evidence="18">
    <location>
        <begin position="23"/>
        <end position="415"/>
    </location>
</feature>
<dbReference type="PANTHER" id="PTHR47101:SF1">
    <property type="entry name" value="PHOSPHATIDATE CYTIDYLYLTRANSFERASE 4, CHLOROPLASTIC"/>
    <property type="match status" value="1"/>
</dbReference>
<evidence type="ECO:0000313" key="20">
    <source>
        <dbReference type="Proteomes" id="UP000355283"/>
    </source>
</evidence>
<evidence type="ECO:0000256" key="8">
    <source>
        <dbReference type="ARBA" id="ARBA00022679"/>
    </source>
</evidence>
<feature type="transmembrane region" description="Helical" evidence="17">
    <location>
        <begin position="162"/>
        <end position="179"/>
    </location>
</feature>
<evidence type="ECO:0000256" key="15">
    <source>
        <dbReference type="ARBA" id="ARBA00023264"/>
    </source>
</evidence>
<dbReference type="EC" id="2.7.7.41" evidence="6 16"/>
<evidence type="ECO:0000256" key="9">
    <source>
        <dbReference type="ARBA" id="ARBA00022692"/>
    </source>
</evidence>
<evidence type="ECO:0000313" key="19">
    <source>
        <dbReference type="EMBL" id="TFJ87828.1"/>
    </source>
</evidence>
<feature type="transmembrane region" description="Helical" evidence="17">
    <location>
        <begin position="345"/>
        <end position="363"/>
    </location>
</feature>
<dbReference type="UniPathway" id="UPA00557">
    <property type="reaction ID" value="UER00614"/>
</dbReference>
<feature type="transmembrane region" description="Helical" evidence="17">
    <location>
        <begin position="266"/>
        <end position="286"/>
    </location>
</feature>
<reference evidence="19 20" key="1">
    <citation type="submission" date="2019-01" db="EMBL/GenBank/DDBJ databases">
        <title>Nuclear Genome Assembly of the Microalgal Biofuel strain Nannochloropsis salina CCMP1776.</title>
        <authorList>
            <person name="Hovde B."/>
        </authorList>
    </citation>
    <scope>NUCLEOTIDE SEQUENCE [LARGE SCALE GENOMIC DNA]</scope>
    <source>
        <strain evidence="19 20">CCMP1776</strain>
    </source>
</reference>
<dbReference type="InterPro" id="IPR000374">
    <property type="entry name" value="PC_trans"/>
</dbReference>
<evidence type="ECO:0000256" key="3">
    <source>
        <dbReference type="ARBA" id="ARBA00005119"/>
    </source>
</evidence>
<evidence type="ECO:0000256" key="11">
    <source>
        <dbReference type="ARBA" id="ARBA00022989"/>
    </source>
</evidence>
<protein>
    <recommendedName>
        <fullName evidence="6 16">Phosphatidate cytidylyltransferase</fullName>
        <ecNumber evidence="6 16">2.7.7.41</ecNumber>
    </recommendedName>
</protein>
<feature type="signal peptide" evidence="18">
    <location>
        <begin position="1"/>
        <end position="22"/>
    </location>
</feature>
<keyword evidence="9 16" id="KW-0812">Transmembrane</keyword>
<name>A0A4D9DG90_9STRA</name>
<evidence type="ECO:0000256" key="10">
    <source>
        <dbReference type="ARBA" id="ARBA00022695"/>
    </source>
</evidence>
<keyword evidence="15" id="KW-1208">Phospholipid metabolism</keyword>
<comment type="catalytic activity">
    <reaction evidence="1 16">
        <text>a 1,2-diacyl-sn-glycero-3-phosphate + CTP + H(+) = a CDP-1,2-diacyl-sn-glycerol + diphosphate</text>
        <dbReference type="Rhea" id="RHEA:16229"/>
        <dbReference type="ChEBI" id="CHEBI:15378"/>
        <dbReference type="ChEBI" id="CHEBI:33019"/>
        <dbReference type="ChEBI" id="CHEBI:37563"/>
        <dbReference type="ChEBI" id="CHEBI:58332"/>
        <dbReference type="ChEBI" id="CHEBI:58608"/>
        <dbReference type="EC" id="2.7.7.41"/>
    </reaction>
</comment>
<keyword evidence="12" id="KW-0443">Lipid metabolism</keyword>
<evidence type="ECO:0000256" key="13">
    <source>
        <dbReference type="ARBA" id="ARBA00023136"/>
    </source>
</evidence>
<evidence type="ECO:0000256" key="18">
    <source>
        <dbReference type="SAM" id="SignalP"/>
    </source>
</evidence>
<comment type="pathway">
    <text evidence="3 16">Phospholipid metabolism; CDP-diacylglycerol biosynthesis; CDP-diacylglycerol from sn-glycerol 3-phosphate: step 3/3.</text>
</comment>
<keyword evidence="7" id="KW-0444">Lipid biosynthesis</keyword>
<comment type="similarity">
    <text evidence="5 16">Belongs to the CDS family.</text>
</comment>
<feature type="transmembrane region" description="Helical" evidence="17">
    <location>
        <begin position="209"/>
        <end position="229"/>
    </location>
</feature>
<keyword evidence="18" id="KW-0732">Signal</keyword>
<keyword evidence="14" id="KW-0594">Phospholipid biosynthesis</keyword>
<keyword evidence="10 16" id="KW-0548">Nucleotidyltransferase</keyword>
<evidence type="ECO:0000256" key="5">
    <source>
        <dbReference type="ARBA" id="ARBA00010185"/>
    </source>
</evidence>
<dbReference type="PANTHER" id="PTHR47101">
    <property type="entry name" value="PHOSPHATIDATE CYTIDYLYLTRANSFERASE 5, CHLOROPLASTIC"/>
    <property type="match status" value="1"/>
</dbReference>
<dbReference type="Proteomes" id="UP000355283">
    <property type="component" value="Unassembled WGS sequence"/>
</dbReference>
<comment type="subcellular location">
    <subcellularLocation>
        <location evidence="2">Membrane</location>
        <topology evidence="2">Multi-pass membrane protein</topology>
    </subcellularLocation>
</comment>
<dbReference type="EMBL" id="SDOX01000005">
    <property type="protein sequence ID" value="TFJ87828.1"/>
    <property type="molecule type" value="Genomic_DNA"/>
</dbReference>
<dbReference type="PROSITE" id="PS51257">
    <property type="entry name" value="PROKAR_LIPOPROTEIN"/>
    <property type="match status" value="1"/>
</dbReference>
<keyword evidence="11 17" id="KW-1133">Transmembrane helix</keyword>
<dbReference type="PROSITE" id="PS01315">
    <property type="entry name" value="CDS"/>
    <property type="match status" value="1"/>
</dbReference>
<keyword evidence="20" id="KW-1185">Reference proteome</keyword>
<evidence type="ECO:0000256" key="6">
    <source>
        <dbReference type="ARBA" id="ARBA00012487"/>
    </source>
</evidence>
<organism evidence="19 20">
    <name type="scientific">Nannochloropsis salina CCMP1776</name>
    <dbReference type="NCBI Taxonomy" id="1027361"/>
    <lineage>
        <taxon>Eukaryota</taxon>
        <taxon>Sar</taxon>
        <taxon>Stramenopiles</taxon>
        <taxon>Ochrophyta</taxon>
        <taxon>Eustigmatophyceae</taxon>
        <taxon>Eustigmatales</taxon>
        <taxon>Monodopsidaceae</taxon>
        <taxon>Microchloropsis</taxon>
        <taxon>Microchloropsis salina</taxon>
    </lineage>
</organism>
<dbReference type="GO" id="GO:0016020">
    <property type="term" value="C:membrane"/>
    <property type="evidence" value="ECO:0007669"/>
    <property type="project" value="UniProtKB-SubCell"/>
</dbReference>
<evidence type="ECO:0000256" key="12">
    <source>
        <dbReference type="ARBA" id="ARBA00023098"/>
    </source>
</evidence>
<dbReference type="GO" id="GO:0004605">
    <property type="term" value="F:phosphatidate cytidylyltransferase activity"/>
    <property type="evidence" value="ECO:0007669"/>
    <property type="project" value="UniProtKB-EC"/>
</dbReference>
<evidence type="ECO:0000256" key="2">
    <source>
        <dbReference type="ARBA" id="ARBA00004141"/>
    </source>
</evidence>